<dbReference type="EMBL" id="NLAX01001623">
    <property type="protein sequence ID" value="PKS04973.1"/>
    <property type="molecule type" value="Genomic_DNA"/>
</dbReference>
<dbReference type="AlphaFoldDB" id="A0A2N3MXS3"/>
<feature type="compositionally biased region" description="Basic and acidic residues" evidence="1">
    <location>
        <begin position="9"/>
        <end position="19"/>
    </location>
</feature>
<dbReference type="OrthoDB" id="5073671at2759"/>
<protein>
    <submittedName>
        <fullName evidence="2">Uncharacterized protein</fullName>
    </submittedName>
</protein>
<dbReference type="Proteomes" id="UP000233524">
    <property type="component" value="Unassembled WGS sequence"/>
</dbReference>
<dbReference type="InParanoid" id="A0A2N3MXS3"/>
<evidence type="ECO:0000313" key="3">
    <source>
        <dbReference type="Proteomes" id="UP000233524"/>
    </source>
</evidence>
<keyword evidence="3" id="KW-1185">Reference proteome</keyword>
<gene>
    <name evidence="2" type="ORF">jhhlp_008339</name>
</gene>
<organism evidence="2 3">
    <name type="scientific">Lomentospora prolificans</name>
    <dbReference type="NCBI Taxonomy" id="41688"/>
    <lineage>
        <taxon>Eukaryota</taxon>
        <taxon>Fungi</taxon>
        <taxon>Dikarya</taxon>
        <taxon>Ascomycota</taxon>
        <taxon>Pezizomycotina</taxon>
        <taxon>Sordariomycetes</taxon>
        <taxon>Hypocreomycetidae</taxon>
        <taxon>Microascales</taxon>
        <taxon>Microascaceae</taxon>
        <taxon>Lomentospora</taxon>
    </lineage>
</organism>
<evidence type="ECO:0000256" key="1">
    <source>
        <dbReference type="SAM" id="MobiDB-lite"/>
    </source>
</evidence>
<dbReference type="VEuPathDB" id="FungiDB:jhhlp_008339"/>
<reference evidence="2 3" key="1">
    <citation type="journal article" date="2017" name="G3 (Bethesda)">
        <title>First Draft Genome Sequence of the Pathogenic Fungus Lomentospora prolificans (Formerly Scedosporium prolificans).</title>
        <authorList>
            <person name="Luo R."/>
            <person name="Zimin A."/>
            <person name="Workman R."/>
            <person name="Fan Y."/>
            <person name="Pertea G."/>
            <person name="Grossman N."/>
            <person name="Wear M.P."/>
            <person name="Jia B."/>
            <person name="Miller H."/>
            <person name="Casadevall A."/>
            <person name="Timp W."/>
            <person name="Zhang S.X."/>
            <person name="Salzberg S.L."/>
        </authorList>
    </citation>
    <scope>NUCLEOTIDE SEQUENCE [LARGE SCALE GENOMIC DNA]</scope>
    <source>
        <strain evidence="2 3">JHH-5317</strain>
    </source>
</reference>
<feature type="region of interest" description="Disordered" evidence="1">
    <location>
        <begin position="1"/>
        <end position="30"/>
    </location>
</feature>
<accession>A0A2N3MXS3</accession>
<evidence type="ECO:0000313" key="2">
    <source>
        <dbReference type="EMBL" id="PKS04973.1"/>
    </source>
</evidence>
<name>A0A2N3MXS3_9PEZI</name>
<proteinExistence type="predicted"/>
<comment type="caution">
    <text evidence="2">The sequence shown here is derived from an EMBL/GenBank/DDBJ whole genome shotgun (WGS) entry which is preliminary data.</text>
</comment>
<sequence length="293" mass="31502">MGLFKNGKSKGDIRPRDDPPQYGDVAPALSPATASNPLCAVSAPVQPQQTLPPNHNLGAPGYAAPAPAYQAPIPQQFPPVFGVYKDPFSWTLVIGLHRNAPPIYAISRNFAIADRPAIIIHSGPNATYPAVAAMDRLPLTRDRPITMPPLPGSPHPSSEAILHVEAGFFSAKWWFDIETGFPGRHERYEWRRSRGDIVANLGTDWSTGWKLVRLDSRPPEGAPPGTTFSPAADTSASDGAEIVAVWGLNSLSMHKVGMFAFHGTGASGLLGERWAVMAVISALAIMDHEQHRG</sequence>